<comment type="similarity">
    <text evidence="1">Belongs to the DNase II family.</text>
</comment>
<dbReference type="PANTHER" id="PTHR10858">
    <property type="entry name" value="DEOXYRIBONUCLEASE II"/>
    <property type="match status" value="1"/>
</dbReference>
<dbReference type="PANTHER" id="PTHR10858:SF23">
    <property type="entry name" value="DEOXYRIBONUCLEASE II"/>
    <property type="match status" value="1"/>
</dbReference>
<keyword evidence="3" id="KW-0732">Signal</keyword>
<reference evidence="4" key="1">
    <citation type="submission" date="2022-01" db="EMBL/GenBank/DDBJ databases">
        <authorList>
            <person name="King R."/>
        </authorList>
    </citation>
    <scope>NUCLEOTIDE SEQUENCE</scope>
</reference>
<evidence type="ECO:0000256" key="3">
    <source>
        <dbReference type="SAM" id="SignalP"/>
    </source>
</evidence>
<evidence type="ECO:0000313" key="4">
    <source>
        <dbReference type="EMBL" id="CAG9762507.1"/>
    </source>
</evidence>
<gene>
    <name evidence="4" type="ORF">CEUTPL_LOCUS3186</name>
</gene>
<sequence length="363" mass="41247">MLVINYIVLCFIITLSFGLQCRDENNNPVDWYVIYKLPKQAAHKNDFIKQGLAFMYMTSNDYSKWTLSKVNINDTSSMVAHTLSGLYNNKEENLYIVYNDQPPCERFERTASQGHTKGVVMSDVNEGFLLTHSVPHYPYNLEHYEYPTTGTHYGQSFLCISLGMKYLNIIGLQLQYNEPHIFAQNTPESLKNILPELFKAANHETVKMSPWFNVENITSLGGTKFTSFAKSGKFDKDLYANLVGAYLQSNLYVETWPNEPNRLPSDCDGNFHVDNILSISVPEPSISFKTASDHSKWAVSTVNDSLKWLCIGDINRAEKQTKRGGGTTCINNEKLASQYLNIVSSVEQCKSEHFYEIISNSIE</sequence>
<dbReference type="InterPro" id="IPR004947">
    <property type="entry name" value="DNase_II"/>
</dbReference>
<proteinExistence type="inferred from homology"/>
<name>A0A9N9MDA7_9CUCU</name>
<evidence type="ECO:0000256" key="1">
    <source>
        <dbReference type="ARBA" id="ARBA00007527"/>
    </source>
</evidence>
<dbReference type="EMBL" id="OU892287">
    <property type="protein sequence ID" value="CAG9762507.1"/>
    <property type="molecule type" value="Genomic_DNA"/>
</dbReference>
<dbReference type="AlphaFoldDB" id="A0A9N9MDA7"/>
<protein>
    <submittedName>
        <fullName evidence="4">Uncharacterized protein</fullName>
    </submittedName>
</protein>
<dbReference type="Pfam" id="PF03265">
    <property type="entry name" value="DNase_II"/>
    <property type="match status" value="1"/>
</dbReference>
<evidence type="ECO:0000313" key="5">
    <source>
        <dbReference type="Proteomes" id="UP001152799"/>
    </source>
</evidence>
<keyword evidence="5" id="KW-1185">Reference proteome</keyword>
<dbReference type="OrthoDB" id="10261598at2759"/>
<keyword evidence="2" id="KW-0378">Hydrolase</keyword>
<feature type="chain" id="PRO_5040403010" evidence="3">
    <location>
        <begin position="19"/>
        <end position="363"/>
    </location>
</feature>
<organism evidence="4 5">
    <name type="scientific">Ceutorhynchus assimilis</name>
    <name type="common">cabbage seed weevil</name>
    <dbReference type="NCBI Taxonomy" id="467358"/>
    <lineage>
        <taxon>Eukaryota</taxon>
        <taxon>Metazoa</taxon>
        <taxon>Ecdysozoa</taxon>
        <taxon>Arthropoda</taxon>
        <taxon>Hexapoda</taxon>
        <taxon>Insecta</taxon>
        <taxon>Pterygota</taxon>
        <taxon>Neoptera</taxon>
        <taxon>Endopterygota</taxon>
        <taxon>Coleoptera</taxon>
        <taxon>Polyphaga</taxon>
        <taxon>Cucujiformia</taxon>
        <taxon>Curculionidae</taxon>
        <taxon>Ceutorhynchinae</taxon>
        <taxon>Ceutorhynchus</taxon>
    </lineage>
</organism>
<accession>A0A9N9MDA7</accession>
<dbReference type="CDD" id="cd09121">
    <property type="entry name" value="PLDc_DNaseII_2"/>
    <property type="match status" value="1"/>
</dbReference>
<dbReference type="GO" id="GO:0004531">
    <property type="term" value="F:deoxyribonuclease II activity"/>
    <property type="evidence" value="ECO:0007669"/>
    <property type="project" value="InterPro"/>
</dbReference>
<dbReference type="Proteomes" id="UP001152799">
    <property type="component" value="Chromosome 11"/>
</dbReference>
<evidence type="ECO:0000256" key="2">
    <source>
        <dbReference type="ARBA" id="ARBA00022801"/>
    </source>
</evidence>
<dbReference type="GO" id="GO:0006309">
    <property type="term" value="P:apoptotic DNA fragmentation"/>
    <property type="evidence" value="ECO:0007669"/>
    <property type="project" value="TreeGrafter"/>
</dbReference>
<dbReference type="CDD" id="cd09120">
    <property type="entry name" value="PLDc_DNaseII_1"/>
    <property type="match status" value="1"/>
</dbReference>
<feature type="signal peptide" evidence="3">
    <location>
        <begin position="1"/>
        <end position="18"/>
    </location>
</feature>